<dbReference type="EMBL" id="AXCR01000012">
    <property type="protein sequence ID" value="KJR81141.1"/>
    <property type="molecule type" value="Genomic_DNA"/>
</dbReference>
<dbReference type="GeneID" id="27667042"/>
<dbReference type="Proteomes" id="UP000033710">
    <property type="component" value="Unassembled WGS sequence"/>
</dbReference>
<dbReference type="PANTHER" id="PTHR10340:SF27">
    <property type="entry name" value="ACL091CP"/>
    <property type="match status" value="1"/>
</dbReference>
<dbReference type="InterPro" id="IPR004843">
    <property type="entry name" value="Calcineurin-like_PHP"/>
</dbReference>
<dbReference type="Pfam" id="PF00149">
    <property type="entry name" value="Metallophos"/>
    <property type="match status" value="1"/>
</dbReference>
<name>A0A0F2LZ22_SPOSC</name>
<sequence>MRPRDAAHGALTTSAFAVLVLVSVSLLLVLLLNMKSSTALAVAAATAGHVAAGATGTSSTATLPSAQPATHIPGISAYVVPAAFPTTAFASYYVKPGPTNEPQPVLSDPALKETFPLNLTSPFSIPDTNDDPIYYPQPLANLSDASASAVIRAATAEIKDILSANRSFPNNCSRCVAALAVGQMAARLAPSALPAAMVALCEATGFASNETCATNYAPGTFGAAWTQILAAADVTGLDGQYICASLSTQFCPSPGVQSVKAVFPKPRPPHAKTVPARSGQRVKVLHISDLHLDPRYLVGSEANCTSGLCCRPPDLAAGRTATASSAGPASTPEISVPAPLFGYFRCDSPYFLALAALQAIAPLTGTSAEDPLAFTLYTGDLVAHDPINQLSESYVEYVEASLWQLFKEYIGGPIYCALGNHDTAPDNLDAPQGIDDKGPLGRQFSWNYDHVSSLWKHYGWIDGAAAAEAALHYGAYSVVDRLGVRIITINTDMYYKSNYYAFLHAANPDFSGIFSFLIRELQRAEDEGQRVFVVGHVLSGWDGSNALPNGADLFYQIIDRYSPHVVANVFFGHTHEDQAFVYYRNNATRQTAEDAVANAWVGPSITPLTNLNSGFRMYEIDTGSWEVMDAYTFYADVDTFEALNVTAPSNSSADSASGSEGPVFRFEYSTRAAYGPAVQWPDDAPLNATFWHRVTEAIEADKSHRLVSQMNLYQSKSSVRTPNCTNDACSAAKVCYMRSGNAALGRACPQGFSSVQSPFTGKNF</sequence>
<dbReference type="CDD" id="cd00842">
    <property type="entry name" value="MPP_ASMase"/>
    <property type="match status" value="1"/>
</dbReference>
<dbReference type="InterPro" id="IPR029052">
    <property type="entry name" value="Metallo-depent_PP-like"/>
</dbReference>
<reference evidence="4 5" key="2">
    <citation type="journal article" date="2015" name="Eukaryot. Cell">
        <title>Asexual propagation of a virulent clone complex in a human and feline outbreak of sporotrichosis.</title>
        <authorList>
            <person name="Teixeira Mde M."/>
            <person name="Rodrigues A.M."/>
            <person name="Tsui C.K."/>
            <person name="de Almeida L.G."/>
            <person name="Van Diepeningen A.D."/>
            <person name="van den Ende B.G."/>
            <person name="Fernandes G.F."/>
            <person name="Kano R."/>
            <person name="Hamelin R.C."/>
            <person name="Lopes-Bezerra L.M."/>
            <person name="Vasconcelos A.T."/>
            <person name="de Hoog S."/>
            <person name="de Camargo Z.P."/>
            <person name="Felipe M.S."/>
        </authorList>
    </citation>
    <scope>NUCLEOTIDE SEQUENCE [LARGE SCALE GENOMIC DNA]</scope>
    <source>
        <strain evidence="4 5">1099-18</strain>
    </source>
</reference>
<organism evidence="4 5">
    <name type="scientific">Sporothrix schenckii 1099-18</name>
    <dbReference type="NCBI Taxonomy" id="1397361"/>
    <lineage>
        <taxon>Eukaryota</taxon>
        <taxon>Fungi</taxon>
        <taxon>Dikarya</taxon>
        <taxon>Ascomycota</taxon>
        <taxon>Pezizomycotina</taxon>
        <taxon>Sordariomycetes</taxon>
        <taxon>Sordariomycetidae</taxon>
        <taxon>Ophiostomatales</taxon>
        <taxon>Ophiostomataceae</taxon>
        <taxon>Sporothrix</taxon>
    </lineage>
</organism>
<evidence type="ECO:0000259" key="3">
    <source>
        <dbReference type="Pfam" id="PF00149"/>
    </source>
</evidence>
<dbReference type="RefSeq" id="XP_016583817.1">
    <property type="nucleotide sequence ID" value="XM_016731765.1"/>
</dbReference>
<proteinExistence type="predicted"/>
<dbReference type="AlphaFoldDB" id="A0A0F2LZ22"/>
<evidence type="ECO:0000256" key="1">
    <source>
        <dbReference type="ARBA" id="ARBA00022801"/>
    </source>
</evidence>
<reference evidence="4 5" key="1">
    <citation type="journal article" date="2014" name="BMC Genomics">
        <title>Comparative genomics of the major fungal agents of human and animal Sporotrichosis: Sporothrix schenckii and Sporothrix brasiliensis.</title>
        <authorList>
            <person name="Teixeira M.M."/>
            <person name="de Almeida L.G."/>
            <person name="Kubitschek-Barreira P."/>
            <person name="Alves F.L."/>
            <person name="Kioshima E.S."/>
            <person name="Abadio A.K."/>
            <person name="Fernandes L."/>
            <person name="Derengowski L.S."/>
            <person name="Ferreira K.S."/>
            <person name="Souza R.C."/>
            <person name="Ruiz J.C."/>
            <person name="de Andrade N.C."/>
            <person name="Paes H.C."/>
            <person name="Nicola A.M."/>
            <person name="Albuquerque P."/>
            <person name="Gerber A.L."/>
            <person name="Martins V.P."/>
            <person name="Peconick L.D."/>
            <person name="Neto A.V."/>
            <person name="Chaucanez C.B."/>
            <person name="Silva P.A."/>
            <person name="Cunha O.L."/>
            <person name="de Oliveira F.F."/>
            <person name="dos Santos T.C."/>
            <person name="Barros A.L."/>
            <person name="Soares M.A."/>
            <person name="de Oliveira L.M."/>
            <person name="Marini M.M."/>
            <person name="Villalobos-Duno H."/>
            <person name="Cunha M.M."/>
            <person name="de Hoog S."/>
            <person name="da Silveira J.F."/>
            <person name="Henrissat B."/>
            <person name="Nino-Vega G.A."/>
            <person name="Cisalpino P.S."/>
            <person name="Mora-Montes H.M."/>
            <person name="Almeida S.R."/>
            <person name="Stajich J.E."/>
            <person name="Lopes-Bezerra L.M."/>
            <person name="Vasconcelos A.T."/>
            <person name="Felipe M.S."/>
        </authorList>
    </citation>
    <scope>NUCLEOTIDE SEQUENCE [LARGE SCALE GENOMIC DNA]</scope>
    <source>
        <strain evidence="4 5">1099-18</strain>
    </source>
</reference>
<accession>A0A0F2LZ22</accession>
<dbReference type="InterPro" id="IPR041805">
    <property type="entry name" value="ASMase/PPN1_MPP"/>
</dbReference>
<keyword evidence="2" id="KW-0325">Glycoprotein</keyword>
<dbReference type="SUPFAM" id="SSF56300">
    <property type="entry name" value="Metallo-dependent phosphatases"/>
    <property type="match status" value="1"/>
</dbReference>
<evidence type="ECO:0000256" key="2">
    <source>
        <dbReference type="ARBA" id="ARBA00023180"/>
    </source>
</evidence>
<dbReference type="GO" id="GO:0008081">
    <property type="term" value="F:phosphoric diester hydrolase activity"/>
    <property type="evidence" value="ECO:0007669"/>
    <property type="project" value="TreeGrafter"/>
</dbReference>
<dbReference type="PANTHER" id="PTHR10340">
    <property type="entry name" value="SPHINGOMYELIN PHOSPHODIESTERASE"/>
    <property type="match status" value="1"/>
</dbReference>
<evidence type="ECO:0000313" key="4">
    <source>
        <dbReference type="EMBL" id="KJR81141.1"/>
    </source>
</evidence>
<gene>
    <name evidence="4" type="ORF">SPSK_05010</name>
</gene>
<comment type="caution">
    <text evidence="4">The sequence shown here is derived from an EMBL/GenBank/DDBJ whole genome shotgun (WGS) entry which is preliminary data.</text>
</comment>
<dbReference type="Gene3D" id="3.60.21.10">
    <property type="match status" value="1"/>
</dbReference>
<dbReference type="KEGG" id="ssck:SPSK_05010"/>
<dbReference type="VEuPathDB" id="FungiDB:SPSK_05010"/>
<protein>
    <submittedName>
        <fullName evidence="4">Sphingomyelin phosphodiesterase</fullName>
    </submittedName>
</protein>
<dbReference type="OrthoDB" id="282973at2759"/>
<evidence type="ECO:0000313" key="5">
    <source>
        <dbReference type="Proteomes" id="UP000033710"/>
    </source>
</evidence>
<keyword evidence="1" id="KW-0378">Hydrolase</keyword>
<feature type="domain" description="Calcineurin-like phosphoesterase" evidence="3">
    <location>
        <begin position="283"/>
        <end position="576"/>
    </location>
</feature>